<organism evidence="2 3">
    <name type="scientific">Oikopleura dioica</name>
    <name type="common">Tunicate</name>
    <dbReference type="NCBI Taxonomy" id="34765"/>
    <lineage>
        <taxon>Eukaryota</taxon>
        <taxon>Metazoa</taxon>
        <taxon>Chordata</taxon>
        <taxon>Tunicata</taxon>
        <taxon>Appendicularia</taxon>
        <taxon>Copelata</taxon>
        <taxon>Oikopleuridae</taxon>
        <taxon>Oikopleura</taxon>
    </lineage>
</organism>
<evidence type="ECO:0000259" key="1">
    <source>
        <dbReference type="Pfam" id="PF05699"/>
    </source>
</evidence>
<dbReference type="Pfam" id="PF05699">
    <property type="entry name" value="Dimer_Tnp_hAT"/>
    <property type="match status" value="1"/>
</dbReference>
<dbReference type="InterPro" id="IPR012337">
    <property type="entry name" value="RNaseH-like_sf"/>
</dbReference>
<name>A0ABN7SI84_OIKDI</name>
<dbReference type="InterPro" id="IPR008906">
    <property type="entry name" value="HATC_C_dom"/>
</dbReference>
<dbReference type="EMBL" id="OU015570">
    <property type="protein sequence ID" value="CAG5101471.1"/>
    <property type="molecule type" value="Genomic_DNA"/>
</dbReference>
<evidence type="ECO:0000313" key="2">
    <source>
        <dbReference type="EMBL" id="CAG5101471.1"/>
    </source>
</evidence>
<dbReference type="Proteomes" id="UP001158576">
    <property type="component" value="Chromosome YSR"/>
</dbReference>
<feature type="domain" description="HAT C-terminal dimerisation" evidence="1">
    <location>
        <begin position="675"/>
        <end position="729"/>
    </location>
</feature>
<reference evidence="2 3" key="1">
    <citation type="submission" date="2021-04" db="EMBL/GenBank/DDBJ databases">
        <authorList>
            <person name="Bliznina A."/>
        </authorList>
    </citation>
    <scope>NUCLEOTIDE SEQUENCE [LARGE SCALE GENOMIC DNA]</scope>
</reference>
<dbReference type="SUPFAM" id="SSF53098">
    <property type="entry name" value="Ribonuclease H-like"/>
    <property type="match status" value="1"/>
</dbReference>
<gene>
    <name evidence="2" type="ORF">OKIOD_LOCUS8679</name>
</gene>
<sequence>MSKKRKLSPNDRLELIPPGAYPDLDAIITDITEVKHWQSHLEFKKVIQEEQWNGQIVCSGPCSSDNAPILAWYPESKSLKLYNVVRHINSCHNPERRDERRRVTPGQLGIANFVKRPKLHDKSEKIEAAKHFAKVGAKCQVPIKFLESESLKELLQFYYEKGSEAGATSKESFNSLVPSAYYAKKEYEKSSEEMEQFLREHIPELLETNHVSAETDDKHLGQKTSDFEDKAHGTLLSATDPDTRKRKSYLVGYDPTESQSSDVLIDMTTEALLKIGVPEHKVSLIPFVADAAEDCVVSTISHLGVICYAHTFNRAGQQLQEYSEEFFGMEPTTHESFANFLLFQKKRLTPEAARRLKLSPEAPRSLRDFFWKETMTDSDKKKWRELDPKSNRETFPLIPSTNGIRWNLLSEQYKVVYFWKEKLIELSKPDHKFHYLLDGCELPSWGYVESFARVATLLLEFIRACESTSAALPDGFPLLERLMIKLSTMTEGITDADTKAHMAKLSKAAFSKISNMFFESFVKNGEKFSRNDPCRSTEANLVANLLYPPCKKVRFSNLVNHLLSSQDVFYKENGKNIAKAVLKWERHAVSACEELYKLMEPDDSQNEPLLRDSQRANHVDDFDIVEEANELDITQGIEKEIKKYQTTVSRDDFYRPSEGKVTEEHMHFASISMRNFWTDPGIISRFPRLAKVATKVLSCPLSSSEIEREFSSLSGYTANPKRNRIKIVTTKKLRQYVTAAEFKKVCLKILQTNAKNTNVEDQVL</sequence>
<keyword evidence="3" id="KW-1185">Reference proteome</keyword>
<proteinExistence type="predicted"/>
<evidence type="ECO:0000313" key="3">
    <source>
        <dbReference type="Proteomes" id="UP001158576"/>
    </source>
</evidence>
<protein>
    <submittedName>
        <fullName evidence="2">Oidioi.mRNA.OKI2018_I69.YSR.g17121.t1.cds</fullName>
    </submittedName>
</protein>
<accession>A0ABN7SI84</accession>